<feature type="domain" description="Septum formation-related" evidence="3">
    <location>
        <begin position="153"/>
        <end position="376"/>
    </location>
</feature>
<proteinExistence type="predicted"/>
<gene>
    <name evidence="4" type="ORF">I7412_38335</name>
</gene>
<keyword evidence="2" id="KW-0812">Transmembrane</keyword>
<reference evidence="4" key="1">
    <citation type="submission" date="2020-12" db="EMBL/GenBank/DDBJ databases">
        <title>Genomic characterization of non-nitrogen-fixing Frankia strains.</title>
        <authorList>
            <person name="Carlos-Shanley C."/>
            <person name="Guerra T."/>
            <person name="Hahn D."/>
        </authorList>
    </citation>
    <scope>NUCLEOTIDE SEQUENCE</scope>
    <source>
        <strain evidence="4">CN6</strain>
    </source>
</reference>
<protein>
    <submittedName>
        <fullName evidence="4">Septum formation family protein</fullName>
    </submittedName>
</protein>
<dbReference type="RefSeq" id="WP_203004227.1">
    <property type="nucleotide sequence ID" value="NZ_JADWYU010000144.1"/>
</dbReference>
<dbReference type="AlphaFoldDB" id="A0A937RMF4"/>
<accession>A0A937RMF4</accession>
<dbReference type="Proteomes" id="UP000604475">
    <property type="component" value="Unassembled WGS sequence"/>
</dbReference>
<dbReference type="Pfam" id="PF13845">
    <property type="entry name" value="Septum_form"/>
    <property type="match status" value="1"/>
</dbReference>
<keyword evidence="5" id="KW-1185">Reference proteome</keyword>
<evidence type="ECO:0000313" key="5">
    <source>
        <dbReference type="Proteomes" id="UP000604475"/>
    </source>
</evidence>
<comment type="caution">
    <text evidence="4">The sequence shown here is derived from an EMBL/GenBank/DDBJ whole genome shotgun (WGS) entry which is preliminary data.</text>
</comment>
<dbReference type="EMBL" id="JAEACQ010000357">
    <property type="protein sequence ID" value="MBL7632915.1"/>
    <property type="molecule type" value="Genomic_DNA"/>
</dbReference>
<feature type="region of interest" description="Disordered" evidence="1">
    <location>
        <begin position="118"/>
        <end position="147"/>
    </location>
</feature>
<sequence length="403" mass="43354">MTDDQPSDLADPDDPFAGLVLDEAFVRAASVYEAPARSRLAVRRELAGAPGAPSRRRRRSRPAPPVTPASPRSWTPTEETTPARRKRRVISTAVILIFALVAGYLVVGLPFPWSGGNGADDGPAASGRPPAGDPSPGPEGTTGPDLWRHDYRRGDCYRWDQDAAQTSVRTVPCAEPHLFQSVSGDAVDIGSEYRLGAPYPDYQTWIALEERYCVDPVERFLGHPLDPYGRFYLSAVHPSLDGWQRGERDVHCGLSGRTPYAATPGRHDLFTGSAEGADQAWVFPAGTCLASDADGVVGVACAEPHQQVAIGGARLADTRHGAAPSEQEFKAQAQPLCAAVARDYLGPSFQQTETVRVGWLPIAEESWRAGSRAFTCAITYVTPSGDLRFVTGDLLHPEEGVLA</sequence>
<feature type="region of interest" description="Disordered" evidence="1">
    <location>
        <begin position="43"/>
        <end position="85"/>
    </location>
</feature>
<evidence type="ECO:0000259" key="3">
    <source>
        <dbReference type="Pfam" id="PF13845"/>
    </source>
</evidence>
<keyword evidence="2" id="KW-1133">Transmembrane helix</keyword>
<evidence type="ECO:0000256" key="1">
    <source>
        <dbReference type="SAM" id="MobiDB-lite"/>
    </source>
</evidence>
<evidence type="ECO:0000313" key="4">
    <source>
        <dbReference type="EMBL" id="MBL7632915.1"/>
    </source>
</evidence>
<feature type="transmembrane region" description="Helical" evidence="2">
    <location>
        <begin position="93"/>
        <end position="113"/>
    </location>
</feature>
<dbReference type="InterPro" id="IPR026004">
    <property type="entry name" value="Septum_form"/>
</dbReference>
<keyword evidence="2" id="KW-0472">Membrane</keyword>
<evidence type="ECO:0000256" key="2">
    <source>
        <dbReference type="SAM" id="Phobius"/>
    </source>
</evidence>
<organism evidence="4 5">
    <name type="scientific">Frankia nepalensis</name>
    <dbReference type="NCBI Taxonomy" id="1836974"/>
    <lineage>
        <taxon>Bacteria</taxon>
        <taxon>Bacillati</taxon>
        <taxon>Actinomycetota</taxon>
        <taxon>Actinomycetes</taxon>
        <taxon>Frankiales</taxon>
        <taxon>Frankiaceae</taxon>
        <taxon>Frankia</taxon>
    </lineage>
</organism>
<name>A0A937RMF4_9ACTN</name>